<reference evidence="1" key="1">
    <citation type="submission" date="2013-07" db="EMBL/GenBank/DDBJ databases">
        <title>The genome of an arbuscular mycorrhizal fungus provides insights into the evolution of the oldest plant symbiosis.</title>
        <authorList>
            <consortium name="DOE Joint Genome Institute"/>
            <person name="Tisserant E."/>
            <person name="Malbreil M."/>
            <person name="Kuo A."/>
            <person name="Kohler A."/>
            <person name="Symeonidi A."/>
            <person name="Balestrini R."/>
            <person name="Charron P."/>
            <person name="Duensing N."/>
            <person name="Frei-dit-Frey N."/>
            <person name="Gianinazzi-Pearson V."/>
            <person name="Gilbert B."/>
            <person name="Handa Y."/>
            <person name="Hijri M."/>
            <person name="Kaul R."/>
            <person name="Kawaguchi M."/>
            <person name="Krajinski F."/>
            <person name="Lammers P."/>
            <person name="Lapierre D."/>
            <person name="Masclaux F.G."/>
            <person name="Murat C."/>
            <person name="Morin E."/>
            <person name="Ndikumana S."/>
            <person name="Pagni M."/>
            <person name="Petitpierre D."/>
            <person name="Requena N."/>
            <person name="Rosikiewicz P."/>
            <person name="Riley R."/>
            <person name="Saito K."/>
            <person name="San Clemente H."/>
            <person name="Shapiro H."/>
            <person name="van Tuinen D."/>
            <person name="Becard G."/>
            <person name="Bonfante P."/>
            <person name="Paszkowski U."/>
            <person name="Shachar-Hill Y."/>
            <person name="Young J.P."/>
            <person name="Sanders I.R."/>
            <person name="Henrissat B."/>
            <person name="Rensing S.A."/>
            <person name="Grigoriev I.V."/>
            <person name="Corradi N."/>
            <person name="Roux C."/>
            <person name="Martin F."/>
        </authorList>
    </citation>
    <scope>NUCLEOTIDE SEQUENCE</scope>
    <source>
        <strain evidence="1">DAOM 197198</strain>
    </source>
</reference>
<accession>U9UAU6</accession>
<organism evidence="1">
    <name type="scientific">Rhizophagus irregularis (strain DAOM 181602 / DAOM 197198 / MUCL 43194)</name>
    <name type="common">Arbuscular mycorrhizal fungus</name>
    <name type="synonym">Glomus intraradices</name>
    <dbReference type="NCBI Taxonomy" id="747089"/>
    <lineage>
        <taxon>Eukaryota</taxon>
        <taxon>Fungi</taxon>
        <taxon>Fungi incertae sedis</taxon>
        <taxon>Mucoromycota</taxon>
        <taxon>Glomeromycotina</taxon>
        <taxon>Glomeromycetes</taxon>
        <taxon>Glomerales</taxon>
        <taxon>Glomeraceae</taxon>
        <taxon>Rhizophagus</taxon>
    </lineage>
</organism>
<protein>
    <submittedName>
        <fullName evidence="1">Uncharacterized protein</fullName>
    </submittedName>
</protein>
<proteinExistence type="predicted"/>
<dbReference type="EMBL" id="KI284611">
    <property type="protein sequence ID" value="ESA12746.1"/>
    <property type="molecule type" value="Genomic_DNA"/>
</dbReference>
<dbReference type="HOGENOM" id="CLU_2741325_0_0_1"/>
<evidence type="ECO:0000313" key="1">
    <source>
        <dbReference type="EMBL" id="ESA12746.1"/>
    </source>
</evidence>
<dbReference type="AlphaFoldDB" id="U9UAU6"/>
<name>U9UAU6_RHIID</name>
<sequence length="71" mass="8260">MDDIDSGGQRVFVKPTRIGYSPSLSLRTNNLPLREMGEDEFDVTVTINFFLDQSGHNSHNWQLKRNFKNKF</sequence>
<gene>
    <name evidence="1" type="ORF">GLOINDRAFT_26795</name>
</gene>